<evidence type="ECO:0000256" key="1">
    <source>
        <dbReference type="SAM" id="MobiDB-lite"/>
    </source>
</evidence>
<feature type="compositionally biased region" description="Low complexity" evidence="1">
    <location>
        <begin position="317"/>
        <end position="329"/>
    </location>
</feature>
<dbReference type="OrthoDB" id="128043at2"/>
<evidence type="ECO:0000313" key="3">
    <source>
        <dbReference type="EMBL" id="RJL26506.1"/>
    </source>
</evidence>
<protein>
    <recommendedName>
        <fullName evidence="5">Secreted protein</fullName>
    </recommendedName>
</protein>
<feature type="signal peptide" evidence="2">
    <location>
        <begin position="1"/>
        <end position="33"/>
    </location>
</feature>
<accession>A0A3A4AB94</accession>
<keyword evidence="2" id="KW-0732">Signal</keyword>
<evidence type="ECO:0000256" key="2">
    <source>
        <dbReference type="SAM" id="SignalP"/>
    </source>
</evidence>
<feature type="region of interest" description="Disordered" evidence="1">
    <location>
        <begin position="311"/>
        <end position="339"/>
    </location>
</feature>
<keyword evidence="4" id="KW-1185">Reference proteome</keyword>
<feature type="region of interest" description="Disordered" evidence="1">
    <location>
        <begin position="29"/>
        <end position="77"/>
    </location>
</feature>
<feature type="compositionally biased region" description="Basic and acidic residues" evidence="1">
    <location>
        <begin position="38"/>
        <end position="48"/>
    </location>
</feature>
<organism evidence="3 4">
    <name type="scientific">Bailinhaonella thermotolerans</name>
    <dbReference type="NCBI Taxonomy" id="1070861"/>
    <lineage>
        <taxon>Bacteria</taxon>
        <taxon>Bacillati</taxon>
        <taxon>Actinomycetota</taxon>
        <taxon>Actinomycetes</taxon>
        <taxon>Streptosporangiales</taxon>
        <taxon>Streptosporangiaceae</taxon>
        <taxon>Bailinhaonella</taxon>
    </lineage>
</organism>
<sequence length="339" mass="35040">MNTATKLGAYALGLAVVLAGGAGLGKVAGPAPAAEAGVKPHGDGHETTKTGAAVSTQAGHGDGHGGHGTAAGAAKLPGGLQASQDGYTVVPLTRTLKAGEKTDFRFSVIGPDGRGVTQYKTSHDKDLHLIVVRRDLSGFLHVHPEHVGQGVWSVPITLQDAGSYRFFADFIPAGAEEGLTLGGDISAEGSFTAKALPEPSRTYEVDGYEVRLDGDLEPGKTTKLTLTVSKDGKPVTDLQPYLGAYGHLVALRDGDLAYLHVHPDGEPGDGKTPAGPSVTFYAEAPSRGDYRLYLDFKHGDTVRTAEFTARAGAAVQTGTPAETPEPAKTPAHDADGHSH</sequence>
<reference evidence="3 4" key="1">
    <citation type="submission" date="2018-09" db="EMBL/GenBank/DDBJ databases">
        <title>YIM 75507 draft genome.</title>
        <authorList>
            <person name="Tang S."/>
            <person name="Feng Y."/>
        </authorList>
    </citation>
    <scope>NUCLEOTIDE SEQUENCE [LARGE SCALE GENOMIC DNA]</scope>
    <source>
        <strain evidence="3 4">YIM 75507</strain>
    </source>
</reference>
<evidence type="ECO:0000313" key="4">
    <source>
        <dbReference type="Proteomes" id="UP000265768"/>
    </source>
</evidence>
<feature type="compositionally biased region" description="Basic and acidic residues" evidence="1">
    <location>
        <begin position="330"/>
        <end position="339"/>
    </location>
</feature>
<name>A0A3A4AB94_9ACTN</name>
<gene>
    <name evidence="3" type="ORF">D5H75_26350</name>
</gene>
<proteinExistence type="predicted"/>
<evidence type="ECO:0008006" key="5">
    <source>
        <dbReference type="Google" id="ProtNLM"/>
    </source>
</evidence>
<dbReference type="AlphaFoldDB" id="A0A3A4AB94"/>
<comment type="caution">
    <text evidence="3">The sequence shown here is derived from an EMBL/GenBank/DDBJ whole genome shotgun (WGS) entry which is preliminary data.</text>
</comment>
<dbReference type="RefSeq" id="WP_119929237.1">
    <property type="nucleotide sequence ID" value="NZ_QZEY01000012.1"/>
</dbReference>
<feature type="chain" id="PRO_5017445917" description="Secreted protein" evidence="2">
    <location>
        <begin position="34"/>
        <end position="339"/>
    </location>
</feature>
<dbReference type="EMBL" id="QZEY01000012">
    <property type="protein sequence ID" value="RJL26506.1"/>
    <property type="molecule type" value="Genomic_DNA"/>
</dbReference>
<dbReference type="Proteomes" id="UP000265768">
    <property type="component" value="Unassembled WGS sequence"/>
</dbReference>